<dbReference type="OrthoDB" id="9806994at2"/>
<dbReference type="InterPro" id="IPR041657">
    <property type="entry name" value="HTH_17"/>
</dbReference>
<evidence type="ECO:0000313" key="2">
    <source>
        <dbReference type="EMBL" id="RAI41140.1"/>
    </source>
</evidence>
<sequence length="79" mass="8769">MKTNSTISSGDTLLDERQAAELLNLSCRTLQAWRAVDAGPRFIRAGRAVRYRRTDLLAWVEANAVAPTRLAPASREVRS</sequence>
<proteinExistence type="predicted"/>
<organism evidence="2 3">
    <name type="scientific">Rhodoplanes elegans</name>
    <dbReference type="NCBI Taxonomy" id="29408"/>
    <lineage>
        <taxon>Bacteria</taxon>
        <taxon>Pseudomonadati</taxon>
        <taxon>Pseudomonadota</taxon>
        <taxon>Alphaproteobacteria</taxon>
        <taxon>Hyphomicrobiales</taxon>
        <taxon>Nitrobacteraceae</taxon>
        <taxon>Rhodoplanes</taxon>
    </lineage>
</organism>
<dbReference type="Gene3D" id="1.10.10.10">
    <property type="entry name" value="Winged helix-like DNA-binding domain superfamily/Winged helix DNA-binding domain"/>
    <property type="match status" value="1"/>
</dbReference>
<dbReference type="InterPro" id="IPR009061">
    <property type="entry name" value="DNA-bd_dom_put_sf"/>
</dbReference>
<evidence type="ECO:0000259" key="1">
    <source>
        <dbReference type="Pfam" id="PF12728"/>
    </source>
</evidence>
<feature type="domain" description="Helix-turn-helix" evidence="1">
    <location>
        <begin position="14"/>
        <end position="63"/>
    </location>
</feature>
<reference evidence="2 3" key="1">
    <citation type="submission" date="2017-07" db="EMBL/GenBank/DDBJ databases">
        <title>Draft Genome Sequences of Select Purple Nonsulfur Bacteria.</title>
        <authorList>
            <person name="Lasarre B."/>
            <person name="Mckinlay J.B."/>
        </authorList>
    </citation>
    <scope>NUCLEOTIDE SEQUENCE [LARGE SCALE GENOMIC DNA]</scope>
    <source>
        <strain evidence="2 3">DSM 11907</strain>
    </source>
</reference>
<protein>
    <recommendedName>
        <fullName evidence="1">Helix-turn-helix domain-containing protein</fullName>
    </recommendedName>
</protein>
<dbReference type="SUPFAM" id="SSF46955">
    <property type="entry name" value="Putative DNA-binding domain"/>
    <property type="match status" value="1"/>
</dbReference>
<comment type="caution">
    <text evidence="2">The sequence shown here is derived from an EMBL/GenBank/DDBJ whole genome shotgun (WGS) entry which is preliminary data.</text>
</comment>
<name>A0A327KQE5_9BRAD</name>
<accession>A0A327KQE5</accession>
<dbReference type="InterPro" id="IPR036388">
    <property type="entry name" value="WH-like_DNA-bd_sf"/>
</dbReference>
<keyword evidence="3" id="KW-1185">Reference proteome</keyword>
<dbReference type="EMBL" id="NPEU01000024">
    <property type="protein sequence ID" value="RAI41140.1"/>
    <property type="molecule type" value="Genomic_DNA"/>
</dbReference>
<gene>
    <name evidence="2" type="ORF">CH338_04035</name>
</gene>
<evidence type="ECO:0000313" key="3">
    <source>
        <dbReference type="Proteomes" id="UP000248863"/>
    </source>
</evidence>
<dbReference type="Pfam" id="PF12728">
    <property type="entry name" value="HTH_17"/>
    <property type="match status" value="1"/>
</dbReference>
<dbReference type="AlphaFoldDB" id="A0A327KQE5"/>
<dbReference type="RefSeq" id="WP_111355725.1">
    <property type="nucleotide sequence ID" value="NZ_NHSK01000076.1"/>
</dbReference>
<dbReference type="Proteomes" id="UP000248863">
    <property type="component" value="Unassembled WGS sequence"/>
</dbReference>